<dbReference type="EMBL" id="QEKW01000009">
    <property type="protein sequence ID" value="PVZ08208.1"/>
    <property type="molecule type" value="Genomic_DNA"/>
</dbReference>
<name>A0A2U1F7Q8_9PSEU</name>
<feature type="transmembrane region" description="Helical" evidence="2">
    <location>
        <begin position="216"/>
        <end position="237"/>
    </location>
</feature>
<dbReference type="Pfam" id="PF13699">
    <property type="entry name" value="eCIS_core"/>
    <property type="match status" value="1"/>
</dbReference>
<gene>
    <name evidence="4" type="ORF">C8D89_10991</name>
</gene>
<organism evidence="4 5">
    <name type="scientific">Actinomycetospora cinnamomea</name>
    <dbReference type="NCBI Taxonomy" id="663609"/>
    <lineage>
        <taxon>Bacteria</taxon>
        <taxon>Bacillati</taxon>
        <taxon>Actinomycetota</taxon>
        <taxon>Actinomycetes</taxon>
        <taxon>Pseudonocardiales</taxon>
        <taxon>Pseudonocardiaceae</taxon>
        <taxon>Actinomycetospora</taxon>
    </lineage>
</organism>
<keyword evidence="2" id="KW-0812">Transmembrane</keyword>
<proteinExistence type="predicted"/>
<sequence>MPSPPVLRRAAVREASSGLSTPSAPLPAGTRRVMESHLGHDLSGVRVHDGPDAARAAAALGANAYTIGQDVVFGAGRYRPDSSAGRRLLTHELTHTVQQRGAGHVGLRLGSPGDRHEHEADRVATAGSPQRVPAGSSERALQCDLAGDLVRGGLQLGATTLGGPIAGLAVGAWLNLPQNRQMTDDLGASLAESPRHIAEFFSEELKQIVEENWPEILVVTGGLIGAEAIIAGLGAAPTGISQIIAAILQILVLAYLGYSVVMEVVGAVEHGMHWVQTALTAQGDPRKITEASRSFVRMVWHILMAIVNAFGFKARLSGPLFPRGATPRTPAPTGGGGARPPGELIDLASRRPRIGPLAEPAPPSAPAARFDGNAAPKIAPEPLIGPPAPAPAPMAAPVLTGPWKAPAPAPKPPAGLQPIHAAAAGLAAGEREEEKKRADEVYAFGNTTKPAEVRTPKDIRTDADGYVASQEPFVPTLSVEGKSTFAKPWETRLTGWYYGVPKAVVPATDGLGIVADGLDVGGTHLPTHHTIYPRVRMLFTAFRDKVAGLPWVRRNKQ</sequence>
<keyword evidence="2" id="KW-1133">Transmembrane helix</keyword>
<evidence type="ECO:0000259" key="3">
    <source>
        <dbReference type="Pfam" id="PF13699"/>
    </source>
</evidence>
<protein>
    <submittedName>
        <fullName evidence="4">Uncharacterized protein DUF4157</fullName>
    </submittedName>
</protein>
<feature type="transmembrane region" description="Helical" evidence="2">
    <location>
        <begin position="243"/>
        <end position="265"/>
    </location>
</feature>
<evidence type="ECO:0000313" key="5">
    <source>
        <dbReference type="Proteomes" id="UP000245639"/>
    </source>
</evidence>
<dbReference type="Proteomes" id="UP000245639">
    <property type="component" value="Unassembled WGS sequence"/>
</dbReference>
<feature type="compositionally biased region" description="Basic and acidic residues" evidence="1">
    <location>
        <begin position="113"/>
        <end position="122"/>
    </location>
</feature>
<feature type="transmembrane region" description="Helical" evidence="2">
    <location>
        <begin position="295"/>
        <end position="312"/>
    </location>
</feature>
<evidence type="ECO:0000313" key="4">
    <source>
        <dbReference type="EMBL" id="PVZ08208.1"/>
    </source>
</evidence>
<evidence type="ECO:0000256" key="1">
    <source>
        <dbReference type="SAM" id="MobiDB-lite"/>
    </source>
</evidence>
<feature type="domain" description="eCIS core" evidence="3">
    <location>
        <begin position="25"/>
        <end position="102"/>
    </location>
</feature>
<keyword evidence="5" id="KW-1185">Reference proteome</keyword>
<comment type="caution">
    <text evidence="4">The sequence shown here is derived from an EMBL/GenBank/DDBJ whole genome shotgun (WGS) entry which is preliminary data.</text>
</comment>
<keyword evidence="2" id="KW-0472">Membrane</keyword>
<dbReference type="InterPro" id="IPR025295">
    <property type="entry name" value="eCIS_core_dom"/>
</dbReference>
<feature type="region of interest" description="Disordered" evidence="1">
    <location>
        <begin position="99"/>
        <end position="138"/>
    </location>
</feature>
<feature type="compositionally biased region" description="Low complexity" evidence="1">
    <location>
        <begin position="322"/>
        <end position="332"/>
    </location>
</feature>
<evidence type="ECO:0000256" key="2">
    <source>
        <dbReference type="SAM" id="Phobius"/>
    </source>
</evidence>
<dbReference type="AlphaFoldDB" id="A0A2U1F7Q8"/>
<reference evidence="4 5" key="1">
    <citation type="submission" date="2018-04" db="EMBL/GenBank/DDBJ databases">
        <title>Genomic Encyclopedia of Type Strains, Phase IV (KMG-IV): sequencing the most valuable type-strain genomes for metagenomic binning, comparative biology and taxonomic classification.</title>
        <authorList>
            <person name="Goeker M."/>
        </authorList>
    </citation>
    <scope>NUCLEOTIDE SEQUENCE [LARGE SCALE GENOMIC DNA]</scope>
    <source>
        <strain evidence="4 5">DSM 45771</strain>
    </source>
</reference>
<feature type="region of interest" description="Disordered" evidence="1">
    <location>
        <begin position="322"/>
        <end position="389"/>
    </location>
</feature>
<accession>A0A2U1F7Q8</accession>